<feature type="domain" description="BHLH" evidence="7">
    <location>
        <begin position="783"/>
        <end position="836"/>
    </location>
</feature>
<feature type="compositionally biased region" description="Basic and acidic residues" evidence="6">
    <location>
        <begin position="693"/>
        <end position="714"/>
    </location>
</feature>
<dbReference type="VEuPathDB" id="VectorBase:BGLB002169"/>
<dbReference type="STRING" id="6526.A0A2C9JGG3"/>
<feature type="compositionally biased region" description="Basic and acidic residues" evidence="6">
    <location>
        <begin position="348"/>
        <end position="366"/>
    </location>
</feature>
<feature type="compositionally biased region" description="Basic and acidic residues" evidence="6">
    <location>
        <begin position="736"/>
        <end position="750"/>
    </location>
</feature>
<sequence>MAYQYGGPPYTSRSRYPLTSGAFNPRSPPNVVPTASLVQMTPGTSLRSFATQGGHGLPPAYPYQPSPMSQLTSPLAHPGHTREQAPTSSPGGAHSDSPSSCSMAHHQGNGPMRGGGASGPSPFHQGYGSPNDVRTSPVHLPMCSPVQTSQGMRMGPHHLSPTGQCQSTSPVAPMGIMSPPLLTPNSIGPRLPHAHYESRFSPLPLGQPYQGSDHDRAHFLYTNNMFSPPVAGGAVKNSPVETGMYPHGYKTSGMTDSAGWNSSQSSGFEGRFEDHRSQYNGNGPDHIDHFLGPGPGPADDKGDLYPRPGYPGRDGLTPQGLIGGTPMSPDAMVGGKPTCPAYFSYSKRPIEDSTRGGRSSEKFTDSKRRKPNSVYSPVPDDFSQDSPRYSSPKSAMYTEYFMDHPPGDQWSGGPGGLPSSYPSSLLPGSSGTFAQQSSYPSNMPHHGDMSYHHPVSPDQQVLSSSGLPPMSSFRGGQPVGGASVPSTGAGYPGAPSPTINGSDMMSSRPAVSSSSGMAVGKALASQIYSDKTSSSYGGSNHSTPVSSPTPAPPSQQWNRSINQPTAHYDANHLHSLPMVDDRLTDAIHALSDHLESRMEERLDLDDAIHVLRNHAEGQPLIPGHLPPQLMPTGPHPPGVMGPISFASMMVNHLDSPHMGGHHPPPSSLPSVSSDQQKSYDIGDDPDASSDGPIKMEKSDKDGEKGDKSGIDKSSKSGSHSGEPPAKRSRTHGKASSNHEDGYESNSDRSCPKSSSSTANKNSKDKTDDDANLTPADKAERERLRRQANNNRERVRVRDINEAFKELGQMVTLHCNSSQPLTKLMVLQQAVNVITSLESQVRERNLNPKAACLKRREEEKTEELPGRALSSDDLTPGLANKCAPEPGKSWHNW</sequence>
<dbReference type="GO" id="GO:0000785">
    <property type="term" value="C:chromatin"/>
    <property type="evidence" value="ECO:0007669"/>
    <property type="project" value="TreeGrafter"/>
</dbReference>
<dbReference type="InterPro" id="IPR011598">
    <property type="entry name" value="bHLH_dom"/>
</dbReference>
<feature type="region of interest" description="Disordered" evidence="6">
    <location>
        <begin position="280"/>
        <end position="333"/>
    </location>
</feature>
<evidence type="ECO:0000256" key="1">
    <source>
        <dbReference type="ARBA" id="ARBA00004123"/>
    </source>
</evidence>
<evidence type="ECO:0000256" key="6">
    <source>
        <dbReference type="SAM" id="MobiDB-lite"/>
    </source>
</evidence>
<dbReference type="PANTHER" id="PTHR11793:SF13">
    <property type="entry name" value="PROTEIN DAUGHTERLESS"/>
    <property type="match status" value="1"/>
</dbReference>
<dbReference type="GO" id="GO:0005667">
    <property type="term" value="C:transcription regulator complex"/>
    <property type="evidence" value="ECO:0007669"/>
    <property type="project" value="TreeGrafter"/>
</dbReference>
<dbReference type="GO" id="GO:0005634">
    <property type="term" value="C:nucleus"/>
    <property type="evidence" value="ECO:0007669"/>
    <property type="project" value="UniProtKB-SubCell"/>
</dbReference>
<evidence type="ECO:0000256" key="3">
    <source>
        <dbReference type="ARBA" id="ARBA00023125"/>
    </source>
</evidence>
<dbReference type="Proteomes" id="UP000076420">
    <property type="component" value="Unassembled WGS sequence"/>
</dbReference>
<feature type="region of interest" description="Disordered" evidence="6">
    <location>
        <begin position="1"/>
        <end position="136"/>
    </location>
</feature>
<dbReference type="EnsemblMetazoa" id="BGLB002169-RG">
    <property type="protein sequence ID" value="BGLB002169-PG"/>
    <property type="gene ID" value="BGLB002169"/>
</dbReference>
<evidence type="ECO:0000313" key="9">
    <source>
        <dbReference type="Proteomes" id="UP000076420"/>
    </source>
</evidence>
<keyword evidence="2" id="KW-0805">Transcription regulation</keyword>
<name>A0A2C9JGG3_BIOGL</name>
<dbReference type="GO" id="GO:0000978">
    <property type="term" value="F:RNA polymerase II cis-regulatory region sequence-specific DNA binding"/>
    <property type="evidence" value="ECO:0007669"/>
    <property type="project" value="TreeGrafter"/>
</dbReference>
<feature type="compositionally biased region" description="Basic and acidic residues" evidence="6">
    <location>
        <begin position="853"/>
        <end position="864"/>
    </location>
</feature>
<evidence type="ECO:0000256" key="2">
    <source>
        <dbReference type="ARBA" id="ARBA00023015"/>
    </source>
</evidence>
<dbReference type="FunFam" id="4.10.280.10:FF:000001">
    <property type="entry name" value="Putative transcription factor 12"/>
    <property type="match status" value="1"/>
</dbReference>
<dbReference type="PANTHER" id="PTHR11793">
    <property type="entry name" value="BASIC HELIX-LOOP-HELIX TRANSCRIPTION FACTOR"/>
    <property type="match status" value="1"/>
</dbReference>
<feature type="compositionally biased region" description="Basic and acidic residues" evidence="6">
    <location>
        <begin position="776"/>
        <end position="792"/>
    </location>
</feature>
<gene>
    <name evidence="8" type="primary">106056004</name>
</gene>
<feature type="compositionally biased region" description="Polar residues" evidence="6">
    <location>
        <begin position="530"/>
        <end position="541"/>
    </location>
</feature>
<dbReference type="RefSeq" id="XP_013067996.2">
    <property type="nucleotide sequence ID" value="XM_013212542.2"/>
</dbReference>
<dbReference type="GO" id="GO:0046983">
    <property type="term" value="F:protein dimerization activity"/>
    <property type="evidence" value="ECO:0007669"/>
    <property type="project" value="InterPro"/>
</dbReference>
<dbReference type="CDD" id="cd18945">
    <property type="entry name" value="bHLH_E-protein_TCF4_E2-2"/>
    <property type="match status" value="1"/>
</dbReference>
<feature type="region of interest" description="Disordered" evidence="6">
    <location>
        <begin position="346"/>
        <end position="513"/>
    </location>
</feature>
<feature type="region of interest" description="Disordered" evidence="6">
    <location>
        <begin position="530"/>
        <end position="560"/>
    </location>
</feature>
<dbReference type="SMART" id="SM00353">
    <property type="entry name" value="HLH"/>
    <property type="match status" value="1"/>
</dbReference>
<evidence type="ECO:0000259" key="7">
    <source>
        <dbReference type="PROSITE" id="PS50888"/>
    </source>
</evidence>
<feature type="compositionally biased region" description="Low complexity" evidence="6">
    <location>
        <begin position="502"/>
        <end position="513"/>
    </location>
</feature>
<accession>A0A2C9JGG3</accession>
<dbReference type="OrthoDB" id="6140843at2759"/>
<dbReference type="EnsemblMetazoa" id="BGLB002169-RI">
    <property type="protein sequence ID" value="BGLB002169-PI"/>
    <property type="gene ID" value="BGLB002169"/>
</dbReference>
<evidence type="ECO:0000313" key="8">
    <source>
        <dbReference type="EnsemblMetazoa" id="BGLB002169-PI"/>
    </source>
</evidence>
<dbReference type="InterPro" id="IPR051098">
    <property type="entry name" value="NeuroDiff_E-box_TFs"/>
</dbReference>
<feature type="compositionally biased region" description="Polar residues" evidence="6">
    <location>
        <begin position="84"/>
        <end position="102"/>
    </location>
</feature>
<feature type="compositionally biased region" description="Polar residues" evidence="6">
    <location>
        <begin position="36"/>
        <end position="51"/>
    </location>
</feature>
<protein>
    <recommendedName>
        <fullName evidence="7">BHLH domain-containing protein</fullName>
    </recommendedName>
</protein>
<dbReference type="Gene3D" id="4.10.280.10">
    <property type="entry name" value="Helix-loop-helix DNA-binding domain"/>
    <property type="match status" value="1"/>
</dbReference>
<organism evidence="8 9">
    <name type="scientific">Biomphalaria glabrata</name>
    <name type="common">Bloodfluke planorb</name>
    <name type="synonym">Freshwater snail</name>
    <dbReference type="NCBI Taxonomy" id="6526"/>
    <lineage>
        <taxon>Eukaryota</taxon>
        <taxon>Metazoa</taxon>
        <taxon>Spiralia</taxon>
        <taxon>Lophotrochozoa</taxon>
        <taxon>Mollusca</taxon>
        <taxon>Gastropoda</taxon>
        <taxon>Heterobranchia</taxon>
        <taxon>Euthyneura</taxon>
        <taxon>Panpulmonata</taxon>
        <taxon>Hygrophila</taxon>
        <taxon>Lymnaeoidea</taxon>
        <taxon>Planorbidae</taxon>
        <taxon>Biomphalaria</taxon>
    </lineage>
</organism>
<reference evidence="8" key="1">
    <citation type="submission" date="2020-05" db="UniProtKB">
        <authorList>
            <consortium name="EnsemblMetazoa"/>
        </authorList>
    </citation>
    <scope>IDENTIFICATION</scope>
    <source>
        <strain evidence="8">BB02</strain>
    </source>
</reference>
<dbReference type="Pfam" id="PF00010">
    <property type="entry name" value="HLH"/>
    <property type="match status" value="1"/>
</dbReference>
<evidence type="ECO:0000256" key="4">
    <source>
        <dbReference type="ARBA" id="ARBA00023163"/>
    </source>
</evidence>
<evidence type="ECO:0000256" key="5">
    <source>
        <dbReference type="ARBA" id="ARBA00023242"/>
    </source>
</evidence>
<dbReference type="VEuPathDB" id="VectorBase:BGLAX_040894"/>
<keyword evidence="3" id="KW-0238">DNA-binding</keyword>
<feature type="compositionally biased region" description="Polar residues" evidence="6">
    <location>
        <begin position="432"/>
        <end position="441"/>
    </location>
</feature>
<feature type="compositionally biased region" description="Low complexity" evidence="6">
    <location>
        <begin position="417"/>
        <end position="431"/>
    </location>
</feature>
<dbReference type="SUPFAM" id="SSF47459">
    <property type="entry name" value="HLH, helix-loop-helix DNA-binding domain"/>
    <property type="match status" value="1"/>
</dbReference>
<feature type="region of interest" description="Disordered" evidence="6">
    <location>
        <begin position="652"/>
        <end position="792"/>
    </location>
</feature>
<keyword evidence="4" id="KW-0804">Transcription</keyword>
<dbReference type="AlphaFoldDB" id="A0A2C9JGG3"/>
<comment type="subcellular location">
    <subcellularLocation>
        <location evidence="1">Nucleus</location>
    </subcellularLocation>
</comment>
<feature type="region of interest" description="Disordered" evidence="6">
    <location>
        <begin position="853"/>
        <end position="892"/>
    </location>
</feature>
<feature type="compositionally biased region" description="Polar residues" evidence="6">
    <location>
        <begin position="457"/>
        <end position="466"/>
    </location>
</feature>
<dbReference type="PROSITE" id="PS50888">
    <property type="entry name" value="BHLH"/>
    <property type="match status" value="1"/>
</dbReference>
<dbReference type="GO" id="GO:0000981">
    <property type="term" value="F:DNA-binding transcription factor activity, RNA polymerase II-specific"/>
    <property type="evidence" value="ECO:0007669"/>
    <property type="project" value="TreeGrafter"/>
</dbReference>
<proteinExistence type="predicted"/>
<feature type="compositionally biased region" description="Polar residues" evidence="6">
    <location>
        <begin position="384"/>
        <end position="393"/>
    </location>
</feature>
<dbReference type="KEGG" id="bgt:106056004"/>
<dbReference type="InterPro" id="IPR036638">
    <property type="entry name" value="HLH_DNA-bd_sf"/>
</dbReference>
<keyword evidence="5" id="KW-0539">Nucleus</keyword>